<dbReference type="PROSITE" id="PS50048">
    <property type="entry name" value="ZN2_CY6_FUNGAL_2"/>
    <property type="match status" value="1"/>
</dbReference>
<feature type="compositionally biased region" description="Polar residues" evidence="5">
    <location>
        <begin position="18"/>
        <end position="34"/>
    </location>
</feature>
<evidence type="ECO:0000256" key="1">
    <source>
        <dbReference type="ARBA" id="ARBA00023015"/>
    </source>
</evidence>
<dbReference type="InterPro" id="IPR036864">
    <property type="entry name" value="Zn2-C6_fun-type_DNA-bd_sf"/>
</dbReference>
<evidence type="ECO:0000259" key="6">
    <source>
        <dbReference type="PROSITE" id="PS50048"/>
    </source>
</evidence>
<keyword evidence="1" id="KW-0805">Transcription regulation</keyword>
<feature type="compositionally biased region" description="Polar residues" evidence="5">
    <location>
        <begin position="384"/>
        <end position="403"/>
    </location>
</feature>
<keyword evidence="4" id="KW-0539">Nucleus</keyword>
<comment type="caution">
    <text evidence="7">The sequence shown here is derived from an EMBL/GenBank/DDBJ whole genome shotgun (WGS) entry which is preliminary data.</text>
</comment>
<dbReference type="AlphaFoldDB" id="A0AAN7YER3"/>
<dbReference type="CDD" id="cd00067">
    <property type="entry name" value="GAL4"/>
    <property type="match status" value="1"/>
</dbReference>
<feature type="domain" description="Zn(2)-C6 fungal-type" evidence="6">
    <location>
        <begin position="45"/>
        <end position="75"/>
    </location>
</feature>
<name>A0AAN7YER3_9EURO</name>
<evidence type="ECO:0000256" key="2">
    <source>
        <dbReference type="ARBA" id="ARBA00023125"/>
    </source>
</evidence>
<keyword evidence="3" id="KW-0804">Transcription</keyword>
<evidence type="ECO:0000313" key="7">
    <source>
        <dbReference type="EMBL" id="KAK5083644.1"/>
    </source>
</evidence>
<evidence type="ECO:0000256" key="4">
    <source>
        <dbReference type="ARBA" id="ARBA00023242"/>
    </source>
</evidence>
<dbReference type="PANTHER" id="PTHR47256:SF3">
    <property type="entry name" value="ZN(II)2CYS6 TRANSCRIPTION FACTOR (EUROFUNG)"/>
    <property type="match status" value="1"/>
</dbReference>
<feature type="compositionally biased region" description="Basic and acidic residues" evidence="5">
    <location>
        <begin position="1"/>
        <end position="12"/>
    </location>
</feature>
<dbReference type="PANTHER" id="PTHR47256">
    <property type="entry name" value="ZN(II)2CYS6 TRANSCRIPTION FACTOR (EUROFUNG)-RELATED"/>
    <property type="match status" value="1"/>
</dbReference>
<dbReference type="Gene3D" id="4.10.240.10">
    <property type="entry name" value="Zn(2)-C6 fungal-type DNA-binding domain"/>
    <property type="match status" value="1"/>
</dbReference>
<accession>A0AAN7YER3</accession>
<sequence length="421" mass="47044">MKRSFQEDDHRTYPPTIDGQSTTQTGGPSRSVGQRQRRNSRTTNACEQCQRRKTKCSGQPSPCEACEKAELICQFETKPHVRSRLRITYSAEDERLQYLLNGVLNALKHNDDQSLNRLIEALQQDRPPQEIAMHLRHNLDVLQNQGHIPKRDVDDEDLLALASRLDTENRSSQATSEVDTNTEANLSLTESPRASRAGSHGQRQVQVEPGDDLTRNDYLPWDDISVSGHQWNNDVVSMPATAFASQNASMATWLQQQQLATPKPDTSLDQHSASTSILSVDPVLLYARYPSNDHLSRATLPTQDGSIFLTRQTQYGRRWEAPSRAPLGVQSGAAHMQTWSQPLAVPTPDLYQPQYMAQQSGPQGTSPQQFQQGMDTVQDPIDGSSANLLDGSSNEYRHNQQPAGAQDNELCRQQRYGSQDS</sequence>
<dbReference type="Pfam" id="PF00172">
    <property type="entry name" value="Zn_clus"/>
    <property type="match status" value="1"/>
</dbReference>
<dbReference type="Proteomes" id="UP001309876">
    <property type="component" value="Unassembled WGS sequence"/>
</dbReference>
<proteinExistence type="predicted"/>
<dbReference type="EMBL" id="JAVRRJ010000006">
    <property type="protein sequence ID" value="KAK5083644.1"/>
    <property type="molecule type" value="Genomic_DNA"/>
</dbReference>
<feature type="compositionally biased region" description="Polar residues" evidence="5">
    <location>
        <begin position="170"/>
        <end position="192"/>
    </location>
</feature>
<feature type="region of interest" description="Disordered" evidence="5">
    <location>
        <begin position="164"/>
        <end position="216"/>
    </location>
</feature>
<feature type="region of interest" description="Disordered" evidence="5">
    <location>
        <begin position="1"/>
        <end position="44"/>
    </location>
</feature>
<reference evidence="7 8" key="1">
    <citation type="submission" date="2023-08" db="EMBL/GenBank/DDBJ databases">
        <title>Black Yeasts Isolated from many extreme environments.</title>
        <authorList>
            <person name="Coleine C."/>
            <person name="Stajich J.E."/>
            <person name="Selbmann L."/>
        </authorList>
    </citation>
    <scope>NUCLEOTIDE SEQUENCE [LARGE SCALE GENOMIC DNA]</scope>
    <source>
        <strain evidence="7 8">CCFEE 5910</strain>
    </source>
</reference>
<dbReference type="InterPro" id="IPR001138">
    <property type="entry name" value="Zn2Cys6_DnaBD"/>
</dbReference>
<dbReference type="GO" id="GO:0000981">
    <property type="term" value="F:DNA-binding transcription factor activity, RNA polymerase II-specific"/>
    <property type="evidence" value="ECO:0007669"/>
    <property type="project" value="InterPro"/>
</dbReference>
<dbReference type="GO" id="GO:0003677">
    <property type="term" value="F:DNA binding"/>
    <property type="evidence" value="ECO:0007669"/>
    <property type="project" value="UniProtKB-KW"/>
</dbReference>
<evidence type="ECO:0000313" key="8">
    <source>
        <dbReference type="Proteomes" id="UP001309876"/>
    </source>
</evidence>
<keyword evidence="8" id="KW-1185">Reference proteome</keyword>
<evidence type="ECO:0000256" key="3">
    <source>
        <dbReference type="ARBA" id="ARBA00023163"/>
    </source>
</evidence>
<evidence type="ECO:0000256" key="5">
    <source>
        <dbReference type="SAM" id="MobiDB-lite"/>
    </source>
</evidence>
<organism evidence="7 8">
    <name type="scientific">Lithohypha guttulata</name>
    <dbReference type="NCBI Taxonomy" id="1690604"/>
    <lineage>
        <taxon>Eukaryota</taxon>
        <taxon>Fungi</taxon>
        <taxon>Dikarya</taxon>
        <taxon>Ascomycota</taxon>
        <taxon>Pezizomycotina</taxon>
        <taxon>Eurotiomycetes</taxon>
        <taxon>Chaetothyriomycetidae</taxon>
        <taxon>Chaetothyriales</taxon>
        <taxon>Trichomeriaceae</taxon>
        <taxon>Lithohypha</taxon>
    </lineage>
</organism>
<dbReference type="SMART" id="SM00066">
    <property type="entry name" value="GAL4"/>
    <property type="match status" value="1"/>
</dbReference>
<keyword evidence="2" id="KW-0238">DNA-binding</keyword>
<dbReference type="GO" id="GO:0008270">
    <property type="term" value="F:zinc ion binding"/>
    <property type="evidence" value="ECO:0007669"/>
    <property type="project" value="InterPro"/>
</dbReference>
<feature type="compositionally biased region" description="Low complexity" evidence="5">
    <location>
        <begin position="358"/>
        <end position="373"/>
    </location>
</feature>
<dbReference type="InterPro" id="IPR053187">
    <property type="entry name" value="Notoamide_regulator"/>
</dbReference>
<dbReference type="SUPFAM" id="SSF57701">
    <property type="entry name" value="Zn2/Cys6 DNA-binding domain"/>
    <property type="match status" value="1"/>
</dbReference>
<feature type="region of interest" description="Disordered" evidence="5">
    <location>
        <begin position="354"/>
        <end position="421"/>
    </location>
</feature>
<protein>
    <recommendedName>
        <fullName evidence="6">Zn(2)-C6 fungal-type domain-containing protein</fullName>
    </recommendedName>
</protein>
<gene>
    <name evidence="7" type="ORF">LTR05_006148</name>
</gene>